<dbReference type="InterPro" id="IPR027417">
    <property type="entry name" value="P-loop_NTPase"/>
</dbReference>
<reference evidence="1 2" key="1">
    <citation type="submission" date="2020-08" db="EMBL/GenBank/DDBJ databases">
        <title>Genomic Encyclopedia of Type Strains, Phase IV (KMG-IV): sequencing the most valuable type-strain genomes for metagenomic binning, comparative biology and taxonomic classification.</title>
        <authorList>
            <person name="Goeker M."/>
        </authorList>
    </citation>
    <scope>NUCLEOTIDE SEQUENCE [LARGE SCALE GENOMIC DNA]</scope>
    <source>
        <strain evidence="1 2">DSM 19163</strain>
    </source>
</reference>
<dbReference type="GO" id="GO:0006261">
    <property type="term" value="P:DNA-templated DNA replication"/>
    <property type="evidence" value="ECO:0007669"/>
    <property type="project" value="TreeGrafter"/>
</dbReference>
<dbReference type="PANTHER" id="PTHR11669">
    <property type="entry name" value="REPLICATION FACTOR C / DNA POLYMERASE III GAMMA-TAU SUBUNIT"/>
    <property type="match status" value="1"/>
</dbReference>
<protein>
    <submittedName>
        <fullName evidence="1">DNA polymerase-3 subunit delta</fullName>
        <ecNumber evidence="1">2.7.7.7</ecNumber>
    </submittedName>
</protein>
<comment type="caution">
    <text evidence="1">The sequence shown here is derived from an EMBL/GenBank/DDBJ whole genome shotgun (WGS) entry which is preliminary data.</text>
</comment>
<dbReference type="EC" id="2.7.7.7" evidence="1"/>
<dbReference type="PANTHER" id="PTHR11669:SF8">
    <property type="entry name" value="DNA POLYMERASE III SUBUNIT DELTA"/>
    <property type="match status" value="1"/>
</dbReference>
<dbReference type="AlphaFoldDB" id="A0A9Q2CZV3"/>
<proteinExistence type="predicted"/>
<evidence type="ECO:0000313" key="1">
    <source>
        <dbReference type="EMBL" id="MBB5176601.1"/>
    </source>
</evidence>
<keyword evidence="1" id="KW-0808">Transferase</keyword>
<accession>A0A9Q2CZV3</accession>
<dbReference type="Pfam" id="PF13177">
    <property type="entry name" value="DNA_pol3_delta2"/>
    <property type="match status" value="1"/>
</dbReference>
<dbReference type="GO" id="GO:0003887">
    <property type="term" value="F:DNA-directed DNA polymerase activity"/>
    <property type="evidence" value="ECO:0007669"/>
    <property type="project" value="UniProtKB-EC"/>
</dbReference>
<sequence>MVDVSHTLTKIIENNKLSHAYLFESDSMETLKAVSIEFATQILSDDARSKQMIESFNHPDFYYLETDAATIKKEDVQDLMYQMSQKPVQSNFKVYIIEAFDKLTVQAENSILKFLEEPPKNTIAILLTTDKSSILPTTLSRSQYIYIPRRKDESVEILEDLPEKLQEVVKDYGLNYDHVLDLEDRFSKIVTASIRVVELWLKNDPRALIRLTTLTELCKERRDYFLVLILLDGMMREAMYDVLNIDYKKHFDVSLPNLVNVIQLTKNLEKIEEANKMLNFNVNNMLVMESMIISSKG</sequence>
<keyword evidence="1" id="KW-0548">Nucleotidyltransferase</keyword>
<dbReference type="Proteomes" id="UP000579136">
    <property type="component" value="Unassembled WGS sequence"/>
</dbReference>
<dbReference type="Gene3D" id="3.40.50.300">
    <property type="entry name" value="P-loop containing nucleotide triphosphate hydrolases"/>
    <property type="match status" value="1"/>
</dbReference>
<organism evidence="1 2">
    <name type="scientific">Nosocomiicoccus ampullae</name>
    <dbReference type="NCBI Taxonomy" id="489910"/>
    <lineage>
        <taxon>Bacteria</taxon>
        <taxon>Bacillati</taxon>
        <taxon>Bacillota</taxon>
        <taxon>Bacilli</taxon>
        <taxon>Bacillales</taxon>
        <taxon>Staphylococcaceae</taxon>
        <taxon>Nosocomiicoccus</taxon>
    </lineage>
</organism>
<dbReference type="InterPro" id="IPR050238">
    <property type="entry name" value="DNA_Rep/Repair_Clamp_Loader"/>
</dbReference>
<dbReference type="SUPFAM" id="SSF52540">
    <property type="entry name" value="P-loop containing nucleoside triphosphate hydrolases"/>
    <property type="match status" value="1"/>
</dbReference>
<name>A0A9Q2CZV3_9STAP</name>
<gene>
    <name evidence="1" type="ORF">HNQ45_001489</name>
</gene>
<dbReference type="RefSeq" id="WP_183675346.1">
    <property type="nucleotide sequence ID" value="NZ_CBCRYX010000013.1"/>
</dbReference>
<keyword evidence="2" id="KW-1185">Reference proteome</keyword>
<dbReference type="EMBL" id="JACHHF010000010">
    <property type="protein sequence ID" value="MBB5176601.1"/>
    <property type="molecule type" value="Genomic_DNA"/>
</dbReference>
<evidence type="ECO:0000313" key="2">
    <source>
        <dbReference type="Proteomes" id="UP000579136"/>
    </source>
</evidence>